<dbReference type="Pfam" id="PF21549">
    <property type="entry name" value="PRDM2_PR"/>
    <property type="match status" value="1"/>
</dbReference>
<evidence type="ECO:0000256" key="1">
    <source>
        <dbReference type="ARBA" id="ARBA00004123"/>
    </source>
</evidence>
<keyword evidence="3" id="KW-0808">Transferase</keyword>
<dbReference type="AlphaFoldDB" id="A0A0B6ZII0"/>
<evidence type="ECO:0000313" key="13">
    <source>
        <dbReference type="EMBL" id="CEK67545.1"/>
    </source>
</evidence>
<keyword evidence="7" id="KW-0863">Zinc-finger</keyword>
<dbReference type="InterPro" id="IPR044417">
    <property type="entry name" value="PRDM7_9_PR-SET"/>
</dbReference>
<dbReference type="PANTHER" id="PTHR16515">
    <property type="entry name" value="PR DOMAIN ZINC FINGER PROTEIN"/>
    <property type="match status" value="1"/>
</dbReference>
<feature type="non-terminal residue" evidence="13">
    <location>
        <position position="272"/>
    </location>
</feature>
<dbReference type="GO" id="GO:0032259">
    <property type="term" value="P:methylation"/>
    <property type="evidence" value="ECO:0007669"/>
    <property type="project" value="UniProtKB-KW"/>
</dbReference>
<evidence type="ECO:0000256" key="2">
    <source>
        <dbReference type="ARBA" id="ARBA00022603"/>
    </source>
</evidence>
<proteinExistence type="predicted"/>
<sequence length="272" mass="30781">EGDCPKHGHLVIVKDTEVPESCPRFSDLGYSRATLPEGLCIKKSRIPKAGLGVFALKDFPTRTRFGPFQGREETSHEVAQESGYCVQILRDGKHSHYLDGKKPSESNWMRFVNCARSEDEQCVTAYQYKGDIYFRAHRHIFAGNELLVYYGDAYARDLSIRTQRVGNFSRKSLNTEEINKTDPCEEDCNMHFCSPCYAAFFKLDGVQKHIAKLTEEKRQADVMHSPKKTTGANEAPIEKAPTMPVAEWSSISNKVVCVFQKNKKLTVNEKGC</sequence>
<reference evidence="13" key="1">
    <citation type="submission" date="2014-12" db="EMBL/GenBank/DDBJ databases">
        <title>Insight into the proteome of Arion vulgaris.</title>
        <authorList>
            <person name="Aradska J."/>
            <person name="Bulat T."/>
            <person name="Smidak R."/>
            <person name="Sarate P."/>
            <person name="Gangsoo J."/>
            <person name="Sialana F."/>
            <person name="Bilban M."/>
            <person name="Lubec G."/>
        </authorList>
    </citation>
    <scope>NUCLEOTIDE SEQUENCE</scope>
    <source>
        <tissue evidence="13">Skin</tissue>
    </source>
</reference>
<dbReference type="CDD" id="cd19193">
    <property type="entry name" value="PR-SET_PRDM7_9"/>
    <property type="match status" value="1"/>
</dbReference>
<dbReference type="GO" id="GO:0005634">
    <property type="term" value="C:nucleus"/>
    <property type="evidence" value="ECO:0007669"/>
    <property type="project" value="UniProtKB-SubCell"/>
</dbReference>
<evidence type="ECO:0000256" key="8">
    <source>
        <dbReference type="ARBA" id="ARBA00022833"/>
    </source>
</evidence>
<dbReference type="InterPro" id="IPR046341">
    <property type="entry name" value="SET_dom_sf"/>
</dbReference>
<evidence type="ECO:0000256" key="11">
    <source>
        <dbReference type="ARBA" id="ARBA00023242"/>
    </source>
</evidence>
<gene>
    <name evidence="13" type="primary">ORF63011</name>
</gene>
<name>A0A0B6ZII0_9EUPU</name>
<dbReference type="PROSITE" id="PS50280">
    <property type="entry name" value="SET"/>
    <property type="match status" value="1"/>
</dbReference>
<dbReference type="PANTHER" id="PTHR16515:SF49">
    <property type="entry name" value="GASTRULA ZINC FINGER PROTEIN XLCGF49.1-LIKE-RELATED"/>
    <property type="match status" value="1"/>
</dbReference>
<evidence type="ECO:0000256" key="7">
    <source>
        <dbReference type="ARBA" id="ARBA00022771"/>
    </source>
</evidence>
<keyword evidence="9" id="KW-0805">Transcription regulation</keyword>
<keyword evidence="6" id="KW-0677">Repeat</keyword>
<protein>
    <recommendedName>
        <fullName evidence="12">SET domain-containing protein</fullName>
    </recommendedName>
</protein>
<keyword evidence="4" id="KW-0949">S-adenosyl-L-methionine</keyword>
<dbReference type="GO" id="GO:0010468">
    <property type="term" value="P:regulation of gene expression"/>
    <property type="evidence" value="ECO:0007669"/>
    <property type="project" value="TreeGrafter"/>
</dbReference>
<feature type="domain" description="SET" evidence="12">
    <location>
        <begin position="37"/>
        <end position="151"/>
    </location>
</feature>
<feature type="non-terminal residue" evidence="13">
    <location>
        <position position="1"/>
    </location>
</feature>
<evidence type="ECO:0000256" key="5">
    <source>
        <dbReference type="ARBA" id="ARBA00022723"/>
    </source>
</evidence>
<organism evidence="13">
    <name type="scientific">Arion vulgaris</name>
    <dbReference type="NCBI Taxonomy" id="1028688"/>
    <lineage>
        <taxon>Eukaryota</taxon>
        <taxon>Metazoa</taxon>
        <taxon>Spiralia</taxon>
        <taxon>Lophotrochozoa</taxon>
        <taxon>Mollusca</taxon>
        <taxon>Gastropoda</taxon>
        <taxon>Heterobranchia</taxon>
        <taxon>Euthyneura</taxon>
        <taxon>Panpulmonata</taxon>
        <taxon>Eupulmonata</taxon>
        <taxon>Stylommatophora</taxon>
        <taxon>Helicina</taxon>
        <taxon>Arionoidea</taxon>
        <taxon>Arionidae</taxon>
        <taxon>Arion</taxon>
    </lineage>
</organism>
<evidence type="ECO:0000256" key="3">
    <source>
        <dbReference type="ARBA" id="ARBA00022679"/>
    </source>
</evidence>
<keyword evidence="8" id="KW-0862">Zinc</keyword>
<evidence type="ECO:0000256" key="4">
    <source>
        <dbReference type="ARBA" id="ARBA00022691"/>
    </source>
</evidence>
<evidence type="ECO:0000256" key="10">
    <source>
        <dbReference type="ARBA" id="ARBA00023163"/>
    </source>
</evidence>
<dbReference type="GO" id="GO:0042054">
    <property type="term" value="F:histone methyltransferase activity"/>
    <property type="evidence" value="ECO:0007669"/>
    <property type="project" value="InterPro"/>
</dbReference>
<comment type="subcellular location">
    <subcellularLocation>
        <location evidence="1">Nucleus</location>
    </subcellularLocation>
</comment>
<accession>A0A0B6ZII0</accession>
<dbReference type="EMBL" id="HACG01020680">
    <property type="protein sequence ID" value="CEK67545.1"/>
    <property type="molecule type" value="Transcribed_RNA"/>
</dbReference>
<dbReference type="InterPro" id="IPR001214">
    <property type="entry name" value="SET_dom"/>
</dbReference>
<keyword evidence="5" id="KW-0479">Metal-binding</keyword>
<keyword evidence="10" id="KW-0804">Transcription</keyword>
<keyword evidence="2" id="KW-0489">Methyltransferase</keyword>
<evidence type="ECO:0000256" key="9">
    <source>
        <dbReference type="ARBA" id="ARBA00023015"/>
    </source>
</evidence>
<dbReference type="GO" id="GO:0008270">
    <property type="term" value="F:zinc ion binding"/>
    <property type="evidence" value="ECO:0007669"/>
    <property type="project" value="UniProtKB-KW"/>
</dbReference>
<dbReference type="SUPFAM" id="SSF82199">
    <property type="entry name" value="SET domain"/>
    <property type="match status" value="1"/>
</dbReference>
<evidence type="ECO:0000259" key="12">
    <source>
        <dbReference type="PROSITE" id="PS50280"/>
    </source>
</evidence>
<dbReference type="SMART" id="SM00317">
    <property type="entry name" value="SET"/>
    <property type="match status" value="1"/>
</dbReference>
<dbReference type="Gene3D" id="2.170.270.10">
    <property type="entry name" value="SET domain"/>
    <property type="match status" value="1"/>
</dbReference>
<evidence type="ECO:0000256" key="6">
    <source>
        <dbReference type="ARBA" id="ARBA00022737"/>
    </source>
</evidence>
<keyword evidence="11" id="KW-0539">Nucleus</keyword>
<dbReference type="InterPro" id="IPR050331">
    <property type="entry name" value="Zinc_finger"/>
</dbReference>